<keyword evidence="1" id="KW-0732">Signal</keyword>
<keyword evidence="3" id="KW-1185">Reference proteome</keyword>
<accession>A0A165HGK6</accession>
<name>A0A165HGK6_EXIGL</name>
<gene>
    <name evidence="2" type="ORF">EXIGLDRAFT_769436</name>
</gene>
<evidence type="ECO:0000313" key="3">
    <source>
        <dbReference type="Proteomes" id="UP000077266"/>
    </source>
</evidence>
<evidence type="ECO:0000256" key="1">
    <source>
        <dbReference type="SAM" id="SignalP"/>
    </source>
</evidence>
<proteinExistence type="predicted"/>
<organism evidence="2 3">
    <name type="scientific">Exidia glandulosa HHB12029</name>
    <dbReference type="NCBI Taxonomy" id="1314781"/>
    <lineage>
        <taxon>Eukaryota</taxon>
        <taxon>Fungi</taxon>
        <taxon>Dikarya</taxon>
        <taxon>Basidiomycota</taxon>
        <taxon>Agaricomycotina</taxon>
        <taxon>Agaricomycetes</taxon>
        <taxon>Auriculariales</taxon>
        <taxon>Exidiaceae</taxon>
        <taxon>Exidia</taxon>
    </lineage>
</organism>
<dbReference type="Proteomes" id="UP000077266">
    <property type="component" value="Unassembled WGS sequence"/>
</dbReference>
<evidence type="ECO:0000313" key="2">
    <source>
        <dbReference type="EMBL" id="KZV91936.1"/>
    </source>
</evidence>
<feature type="chain" id="PRO_5012678329" evidence="1">
    <location>
        <begin position="16"/>
        <end position="385"/>
    </location>
</feature>
<dbReference type="InParanoid" id="A0A165HGK6"/>
<protein>
    <submittedName>
        <fullName evidence="2">Uncharacterized protein</fullName>
    </submittedName>
</protein>
<reference evidence="2 3" key="1">
    <citation type="journal article" date="2016" name="Mol. Biol. Evol.">
        <title>Comparative Genomics of Early-Diverging Mushroom-Forming Fungi Provides Insights into the Origins of Lignocellulose Decay Capabilities.</title>
        <authorList>
            <person name="Nagy L.G."/>
            <person name="Riley R."/>
            <person name="Tritt A."/>
            <person name="Adam C."/>
            <person name="Daum C."/>
            <person name="Floudas D."/>
            <person name="Sun H."/>
            <person name="Yadav J.S."/>
            <person name="Pangilinan J."/>
            <person name="Larsson K.H."/>
            <person name="Matsuura K."/>
            <person name="Barry K."/>
            <person name="Labutti K."/>
            <person name="Kuo R."/>
            <person name="Ohm R.A."/>
            <person name="Bhattacharya S.S."/>
            <person name="Shirouzu T."/>
            <person name="Yoshinaga Y."/>
            <person name="Martin F.M."/>
            <person name="Grigoriev I.V."/>
            <person name="Hibbett D.S."/>
        </authorList>
    </citation>
    <scope>NUCLEOTIDE SEQUENCE [LARGE SCALE GENOMIC DNA]</scope>
    <source>
        <strain evidence="2 3">HHB12029</strain>
    </source>
</reference>
<dbReference type="AlphaFoldDB" id="A0A165HGK6"/>
<sequence>MSASALASWVDAAAAAVSLACESGGSGKVKNACGMHRPDDSLSLLPLPRLYLAGVPRSTTSLISVGEDGLIDWKLRSATRYSDTVPPPLTLRRHRPSRRRGRFVRRRQVLPALPRVIVTTPHLLRRGSSQGTRQRSAQLVVPAADRFEHVLAALKARIDAIYAWHRLAVKYRPDLSAKELQPIRPAIKTIHASPAETLPVAVTSEHHELEHDVPEMHLLIKINGLLAPNLDVFPLRSNGQVHAWSIASITLGEIVTSRRPTAFAPDYPRADTRDGVGNGGAGRDCRELHNDVAGAGWRMRWIVHFYPRWPIRKLLSPNFAHKHHGAIRRRALKFESALRSRIYVSPATFANNSNRRRWDRTPQIEPQDFGAVSTLGALMALLLLS</sequence>
<feature type="signal peptide" evidence="1">
    <location>
        <begin position="1"/>
        <end position="15"/>
    </location>
</feature>
<dbReference type="EMBL" id="KV426017">
    <property type="protein sequence ID" value="KZV91936.1"/>
    <property type="molecule type" value="Genomic_DNA"/>
</dbReference>